<reference evidence="1 2" key="1">
    <citation type="submission" date="2019-10" db="EMBL/GenBank/DDBJ databases">
        <authorList>
            <person name="Palmer J.M."/>
        </authorList>
    </citation>
    <scope>NUCLEOTIDE SEQUENCE [LARGE SCALE GENOMIC DNA]</scope>
    <source>
        <strain evidence="1 2">TWF696</strain>
    </source>
</reference>
<dbReference type="Proteomes" id="UP001375240">
    <property type="component" value="Unassembled WGS sequence"/>
</dbReference>
<organism evidence="1 2">
    <name type="scientific">Orbilia brochopaga</name>
    <dbReference type="NCBI Taxonomy" id="3140254"/>
    <lineage>
        <taxon>Eukaryota</taxon>
        <taxon>Fungi</taxon>
        <taxon>Dikarya</taxon>
        <taxon>Ascomycota</taxon>
        <taxon>Pezizomycotina</taxon>
        <taxon>Orbiliomycetes</taxon>
        <taxon>Orbiliales</taxon>
        <taxon>Orbiliaceae</taxon>
        <taxon>Orbilia</taxon>
    </lineage>
</organism>
<proteinExistence type="predicted"/>
<accession>A0AAV9UKW0</accession>
<evidence type="ECO:0000313" key="1">
    <source>
        <dbReference type="EMBL" id="KAK6341756.1"/>
    </source>
</evidence>
<evidence type="ECO:0000313" key="2">
    <source>
        <dbReference type="Proteomes" id="UP001375240"/>
    </source>
</evidence>
<protein>
    <submittedName>
        <fullName evidence="1">Uncharacterized protein</fullName>
    </submittedName>
</protein>
<comment type="caution">
    <text evidence="1">The sequence shown here is derived from an EMBL/GenBank/DDBJ whole genome shotgun (WGS) entry which is preliminary data.</text>
</comment>
<keyword evidence="2" id="KW-1185">Reference proteome</keyword>
<name>A0AAV9UKW0_9PEZI</name>
<sequence>MGRKKTPRENADKRNNRCKDDERLHWKTLKDANNANEAEEEVVVVVVVGGDGWRWWVLTSGGGLEMECKGRSTAQEHSDAVNSVASDISSYEMLCYGK</sequence>
<dbReference type="AlphaFoldDB" id="A0AAV9UKW0"/>
<dbReference type="EMBL" id="JAVHNQ010000007">
    <property type="protein sequence ID" value="KAK6341756.1"/>
    <property type="molecule type" value="Genomic_DNA"/>
</dbReference>
<gene>
    <name evidence="1" type="ORF">TWF696_008819</name>
</gene>